<evidence type="ECO:0000313" key="2">
    <source>
        <dbReference type="EMBL" id="JAP85988.1"/>
    </source>
</evidence>
<reference evidence="2" key="1">
    <citation type="journal article" date="2016" name="Ticks Tick Borne Dis.">
        <title>De novo assembly and annotation of the salivary gland transcriptome of Rhipicephalus appendiculatus male and female ticks during blood feeding.</title>
        <authorList>
            <person name="de Castro M.H."/>
            <person name="de Klerk D."/>
            <person name="Pienaar R."/>
            <person name="Latif A.A."/>
            <person name="Rees D.J."/>
            <person name="Mans B.J."/>
        </authorList>
    </citation>
    <scope>NUCLEOTIDE SEQUENCE</scope>
    <source>
        <tissue evidence="2">Salivary glands</tissue>
    </source>
</reference>
<protein>
    <submittedName>
        <fullName evidence="2">8.9 kDa family member</fullName>
    </submittedName>
</protein>
<feature type="transmembrane region" description="Helical" evidence="1">
    <location>
        <begin position="12"/>
        <end position="33"/>
    </location>
</feature>
<organism evidence="2">
    <name type="scientific">Rhipicephalus appendiculatus</name>
    <name type="common">Brown ear tick</name>
    <dbReference type="NCBI Taxonomy" id="34631"/>
    <lineage>
        <taxon>Eukaryota</taxon>
        <taxon>Metazoa</taxon>
        <taxon>Ecdysozoa</taxon>
        <taxon>Arthropoda</taxon>
        <taxon>Chelicerata</taxon>
        <taxon>Arachnida</taxon>
        <taxon>Acari</taxon>
        <taxon>Parasitiformes</taxon>
        <taxon>Ixodida</taxon>
        <taxon>Ixodoidea</taxon>
        <taxon>Ixodidae</taxon>
        <taxon>Rhipicephalinae</taxon>
        <taxon>Rhipicephalus</taxon>
        <taxon>Rhipicephalus</taxon>
    </lineage>
</organism>
<keyword evidence="1" id="KW-0472">Membrane</keyword>
<proteinExistence type="predicted"/>
<evidence type="ECO:0000256" key="1">
    <source>
        <dbReference type="SAM" id="Phobius"/>
    </source>
</evidence>
<dbReference type="AlphaFoldDB" id="A0A131Z4T2"/>
<keyword evidence="1" id="KW-0812">Transmembrane</keyword>
<dbReference type="EMBL" id="GEDV01002569">
    <property type="protein sequence ID" value="JAP85988.1"/>
    <property type="molecule type" value="Transcribed_RNA"/>
</dbReference>
<name>A0A131Z4T2_RHIAP</name>
<accession>A0A131Z4T2</accession>
<sequence>MNCPLWVSSAPSGVTMIKTGTIIMMVILSYSLAMSPFSNVGKLTFRGGNCSFTMKDETKPQEIPNGSSLSLEHPCIKMFCNGTASVLNVWGCPPPDNSTDEDDTNPYWPRCCSNNTSKNN</sequence>
<keyword evidence="1" id="KW-1133">Transmembrane helix</keyword>